<dbReference type="InterPro" id="IPR006407">
    <property type="entry name" value="GlgB"/>
</dbReference>
<dbReference type="STRING" id="936154.STP_0488"/>
<dbReference type="InterPro" id="IPR006047">
    <property type="entry name" value="GH13_cat_dom"/>
</dbReference>
<dbReference type="HAMAP" id="MF_00685">
    <property type="entry name" value="GlgB"/>
    <property type="match status" value="1"/>
</dbReference>
<comment type="function">
    <text evidence="2 10">Catalyzes the formation of the alpha-1,6-glucosidic linkages in glycogen by scission of a 1,4-alpha-linked oligosaccharide from growing alpha-1,4-glucan chains and the subsequent attachment of the oligosaccharide to the alpha-1,6 position.</text>
</comment>
<evidence type="ECO:0000256" key="4">
    <source>
        <dbReference type="ARBA" id="ARBA00009000"/>
    </source>
</evidence>
<dbReference type="EC" id="2.4.1.18" evidence="10"/>
<comment type="catalytic activity">
    <reaction evidence="1 10">
        <text>Transfers a segment of a (1-&gt;4)-alpha-D-glucan chain to a primary hydroxy group in a similar glucan chain.</text>
        <dbReference type="EC" id="2.4.1.18"/>
    </reaction>
</comment>
<evidence type="ECO:0000256" key="10">
    <source>
        <dbReference type="HAMAP-Rule" id="MF_00685"/>
    </source>
</evidence>
<protein>
    <recommendedName>
        <fullName evidence="10">1,4-alpha-glucan branching enzyme GlgB</fullName>
        <ecNumber evidence="10">2.4.1.18</ecNumber>
    </recommendedName>
    <alternativeName>
        <fullName evidence="10">1,4-alpha-D-glucan:1,4-alpha-D-glucan 6-glucosyl-transferase</fullName>
    </alternativeName>
    <alternativeName>
        <fullName evidence="10">Alpha-(1-&gt;4)-glucan branching enzyme</fullName>
    </alternativeName>
    <alternativeName>
        <fullName evidence="10">Glycogen branching enzyme</fullName>
        <shortName evidence="10">BE</shortName>
    </alternativeName>
</protein>
<dbReference type="Gene3D" id="2.60.40.1180">
    <property type="entry name" value="Golgi alpha-mannosidase II"/>
    <property type="match status" value="1"/>
</dbReference>
<dbReference type="GO" id="GO:0004553">
    <property type="term" value="F:hydrolase activity, hydrolyzing O-glycosyl compounds"/>
    <property type="evidence" value="ECO:0007669"/>
    <property type="project" value="InterPro"/>
</dbReference>
<organism evidence="11 12">
    <name type="scientific">Streptococcus parauberis</name>
    <dbReference type="NCBI Taxonomy" id="1348"/>
    <lineage>
        <taxon>Bacteria</taxon>
        <taxon>Bacillati</taxon>
        <taxon>Bacillota</taxon>
        <taxon>Bacilli</taxon>
        <taxon>Lactobacillales</taxon>
        <taxon>Streptococcaceae</taxon>
        <taxon>Streptococcus</taxon>
    </lineage>
</organism>
<evidence type="ECO:0000256" key="1">
    <source>
        <dbReference type="ARBA" id="ARBA00000826"/>
    </source>
</evidence>
<dbReference type="eggNOG" id="COG0296">
    <property type="taxonomic scope" value="Bacteria"/>
</dbReference>
<dbReference type="SMART" id="SM00642">
    <property type="entry name" value="Aamy"/>
    <property type="match status" value="1"/>
</dbReference>
<dbReference type="SUPFAM" id="SSF81296">
    <property type="entry name" value="E set domains"/>
    <property type="match status" value="1"/>
</dbReference>
<comment type="caution">
    <text evidence="11">The sequence shown here is derived from an EMBL/GenBank/DDBJ whole genome shotgun (WGS) entry which is preliminary data.</text>
</comment>
<dbReference type="CDD" id="cd02855">
    <property type="entry name" value="E_set_GBE_prok_N"/>
    <property type="match status" value="1"/>
</dbReference>
<proteinExistence type="inferred from homology"/>
<dbReference type="InterPro" id="IPR037439">
    <property type="entry name" value="Branching_enzy"/>
</dbReference>
<keyword evidence="6 10" id="KW-0328">Glycosyltransferase</keyword>
<keyword evidence="7 10" id="KW-0808">Transferase</keyword>
<comment type="pathway">
    <text evidence="3 10">Glycan biosynthesis; glycogen biosynthesis.</text>
</comment>
<dbReference type="SUPFAM" id="SSF51445">
    <property type="entry name" value="(Trans)glycosidases"/>
    <property type="match status" value="1"/>
</dbReference>
<dbReference type="GO" id="GO:0003844">
    <property type="term" value="F:1,4-alpha-glucan branching enzyme activity"/>
    <property type="evidence" value="ECO:0007669"/>
    <property type="project" value="UniProtKB-UniRule"/>
</dbReference>
<dbReference type="PIRSF" id="PIRSF000463">
    <property type="entry name" value="GlgB"/>
    <property type="match status" value="1"/>
</dbReference>
<dbReference type="OMA" id="YEMHLGS"/>
<dbReference type="PANTHER" id="PTHR43651:SF3">
    <property type="entry name" value="1,4-ALPHA-GLUCAN-BRANCHING ENZYME"/>
    <property type="match status" value="1"/>
</dbReference>
<keyword evidence="9 10" id="KW-0119">Carbohydrate metabolism</keyword>
<dbReference type="Pfam" id="PF02806">
    <property type="entry name" value="Alpha-amylase_C"/>
    <property type="match status" value="1"/>
</dbReference>
<dbReference type="NCBIfam" id="NF003811">
    <property type="entry name" value="PRK05402.1"/>
    <property type="match status" value="1"/>
</dbReference>
<dbReference type="UniPathway" id="UPA00164"/>
<evidence type="ECO:0000313" key="12">
    <source>
        <dbReference type="Proteomes" id="UP000217465"/>
    </source>
</evidence>
<dbReference type="PANTHER" id="PTHR43651">
    <property type="entry name" value="1,4-ALPHA-GLUCAN-BRANCHING ENZYME"/>
    <property type="match status" value="1"/>
</dbReference>
<dbReference type="InterPro" id="IPR017853">
    <property type="entry name" value="GH"/>
</dbReference>
<evidence type="ECO:0000313" key="11">
    <source>
        <dbReference type="EMBL" id="PCH12129.1"/>
    </source>
</evidence>
<evidence type="ECO:0000256" key="5">
    <source>
        <dbReference type="ARBA" id="ARBA00022600"/>
    </source>
</evidence>
<gene>
    <name evidence="10 11" type="primary">glgB</name>
    <name evidence="11" type="ORF">A9Y57_00844</name>
</gene>
<dbReference type="Gene3D" id="2.60.40.10">
    <property type="entry name" value="Immunoglobulins"/>
    <property type="match status" value="1"/>
</dbReference>
<evidence type="ECO:0000256" key="3">
    <source>
        <dbReference type="ARBA" id="ARBA00004964"/>
    </source>
</evidence>
<evidence type="ECO:0000256" key="6">
    <source>
        <dbReference type="ARBA" id="ARBA00022676"/>
    </source>
</evidence>
<evidence type="ECO:0000256" key="7">
    <source>
        <dbReference type="ARBA" id="ARBA00022679"/>
    </source>
</evidence>
<dbReference type="InterPro" id="IPR013780">
    <property type="entry name" value="Glyco_hydro_b"/>
</dbReference>
<evidence type="ECO:0000256" key="9">
    <source>
        <dbReference type="ARBA" id="ARBA00023277"/>
    </source>
</evidence>
<dbReference type="GO" id="GO:0043169">
    <property type="term" value="F:cation binding"/>
    <property type="evidence" value="ECO:0007669"/>
    <property type="project" value="InterPro"/>
</dbReference>
<sequence length="627" mass="73382">MTNDLDLYTFGTGENFHIQDYFGVHKTSQNGEQAYVFRVWAPNAETISLIGDFTNWFENPVPMEVNEAGVWEVISNLPKEGQIYKYLVKRQGGHVIEKIDPLAIVFENRPGTGAKVKTLTPKKWQDGLWMGRRKRFGFKKRPVNIYEMHANSWKNDNEGQPYQFKELKNELIPYLKKMNYTHVEFMPLMAHPLGMSWGYQLMGYFAFETTFGNPEDFQDFVEECHLNNIGVLVDWVPGHYTKNDDALAYFDGTPTYEYQDHDRAHNYGWDALNFDLGKNQVQSFLISSAMFWLETYHLDGIRVDAVSNMLYLDYDQGPWQPNVNGGNHNLEAIAFLQKLNQTIKDKYPDVMMIAEEATSDIPITKPISEGGLGFDYKWNMGWMNDVLRFYEQDPFYRKFNFNLLTFSFMYCFNENFILPFSHDEVVHGKKSLMHKMWGDRNNQFSGLRNLLTYQICHPGKKLLFMGSEFGQFLEWKYDDQLVWDNLNDDLNQKMAYFTATLNQFYKDNNSLWQNDENYDGIEIIDADNLDQTVLSFCRQNDKGDLLLCVFNMTPVERPNFTIGVPVAGQYEEIFNTELEVFGGVWKETNPNKTTENEDWKSYHETLTFTLPALGASIWKVKRRIRRK</sequence>
<dbReference type="InterPro" id="IPR013783">
    <property type="entry name" value="Ig-like_fold"/>
</dbReference>
<dbReference type="FunFam" id="3.20.20.80:FF:000003">
    <property type="entry name" value="1,4-alpha-glucan branching enzyme GlgB"/>
    <property type="match status" value="1"/>
</dbReference>
<dbReference type="InterPro" id="IPR004193">
    <property type="entry name" value="Glyco_hydro_13_N"/>
</dbReference>
<feature type="active site" description="Proton donor" evidence="10">
    <location>
        <position position="355"/>
    </location>
</feature>
<dbReference type="Gene3D" id="3.20.20.80">
    <property type="entry name" value="Glycosidases"/>
    <property type="match status" value="1"/>
</dbReference>
<dbReference type="Pfam" id="PF02922">
    <property type="entry name" value="CBM_48"/>
    <property type="match status" value="1"/>
</dbReference>
<dbReference type="NCBIfam" id="TIGR01515">
    <property type="entry name" value="branching_enzym"/>
    <property type="match status" value="1"/>
</dbReference>
<name>A0A0E2UBU8_9STRE</name>
<comment type="subunit">
    <text evidence="10">Monomer.</text>
</comment>
<keyword evidence="8 10" id="KW-0320">Glycogen biosynthesis</keyword>
<comment type="similarity">
    <text evidence="4 10">Belongs to the glycosyl hydrolase 13 family. GlgB subfamily.</text>
</comment>
<dbReference type="InterPro" id="IPR014756">
    <property type="entry name" value="Ig_E-set"/>
</dbReference>
<dbReference type="Proteomes" id="UP000217465">
    <property type="component" value="Unassembled WGS sequence"/>
</dbReference>
<dbReference type="RefSeq" id="WP_013793796.1">
    <property type="nucleotide sequence ID" value="NZ_BAWT01000007.1"/>
</dbReference>
<dbReference type="AlphaFoldDB" id="A0A0E2UBU8"/>
<accession>A0A0E2UBU8</accession>
<dbReference type="InterPro" id="IPR044143">
    <property type="entry name" value="GlgB_N_E_set_prok"/>
</dbReference>
<evidence type="ECO:0000256" key="8">
    <source>
        <dbReference type="ARBA" id="ARBA00023056"/>
    </source>
</evidence>
<dbReference type="GO" id="GO:0005829">
    <property type="term" value="C:cytosol"/>
    <property type="evidence" value="ECO:0007669"/>
    <property type="project" value="TreeGrafter"/>
</dbReference>
<dbReference type="Pfam" id="PF00128">
    <property type="entry name" value="Alpha-amylase"/>
    <property type="match status" value="1"/>
</dbReference>
<dbReference type="InterPro" id="IPR006048">
    <property type="entry name" value="A-amylase/branching_C"/>
</dbReference>
<reference evidence="11 12" key="1">
    <citation type="submission" date="2016-06" db="EMBL/GenBank/DDBJ databases">
        <authorList>
            <person name="Haines A.N."/>
            <person name="Council K.R."/>
        </authorList>
    </citation>
    <scope>NUCLEOTIDE SEQUENCE [LARGE SCALE GENOMIC DNA]</scope>
    <source>
        <strain evidence="11 12">SP158-29</strain>
    </source>
</reference>
<evidence type="ECO:0000256" key="2">
    <source>
        <dbReference type="ARBA" id="ARBA00002953"/>
    </source>
</evidence>
<dbReference type="GO" id="GO:0005978">
    <property type="term" value="P:glycogen biosynthetic process"/>
    <property type="evidence" value="ECO:0007669"/>
    <property type="project" value="UniProtKB-UniRule"/>
</dbReference>
<dbReference type="NCBIfam" id="NF008967">
    <property type="entry name" value="PRK12313.1"/>
    <property type="match status" value="1"/>
</dbReference>
<dbReference type="EMBL" id="NSGR01000008">
    <property type="protein sequence ID" value="PCH12129.1"/>
    <property type="molecule type" value="Genomic_DNA"/>
</dbReference>
<dbReference type="SUPFAM" id="SSF51011">
    <property type="entry name" value="Glycosyl hydrolase domain"/>
    <property type="match status" value="1"/>
</dbReference>
<keyword evidence="5 10" id="KW-0321">Glycogen metabolism</keyword>
<dbReference type="CDD" id="cd11322">
    <property type="entry name" value="AmyAc_Glg_BE"/>
    <property type="match status" value="1"/>
</dbReference>
<feature type="active site" description="Nucleophile" evidence="10">
    <location>
        <position position="304"/>
    </location>
</feature>